<dbReference type="Pfam" id="PF24892">
    <property type="entry name" value="UTP6_C"/>
    <property type="match status" value="1"/>
</dbReference>
<comment type="similarity">
    <text evidence="2">Belongs to the UTP6 family.</text>
</comment>
<evidence type="ECO:0000313" key="9">
    <source>
        <dbReference type="EMBL" id="KXZ47086.1"/>
    </source>
</evidence>
<evidence type="ECO:0000256" key="5">
    <source>
        <dbReference type="ARBA" id="ARBA00023242"/>
    </source>
</evidence>
<gene>
    <name evidence="9" type="ORF">GPECTOR_38g323</name>
</gene>
<keyword evidence="5" id="KW-0539">Nucleus</keyword>
<evidence type="ECO:0000256" key="1">
    <source>
        <dbReference type="ARBA" id="ARBA00004604"/>
    </source>
</evidence>
<keyword evidence="4" id="KW-0677">Repeat</keyword>
<name>A0A150GB71_GONPE</name>
<dbReference type="STRING" id="33097.A0A150GB71"/>
<keyword evidence="10" id="KW-1185">Reference proteome</keyword>
<evidence type="ECO:0000259" key="7">
    <source>
        <dbReference type="Pfam" id="PF08640"/>
    </source>
</evidence>
<organism evidence="9 10">
    <name type="scientific">Gonium pectorale</name>
    <name type="common">Green alga</name>
    <dbReference type="NCBI Taxonomy" id="33097"/>
    <lineage>
        <taxon>Eukaryota</taxon>
        <taxon>Viridiplantae</taxon>
        <taxon>Chlorophyta</taxon>
        <taxon>core chlorophytes</taxon>
        <taxon>Chlorophyceae</taxon>
        <taxon>CS clade</taxon>
        <taxon>Chlamydomonadales</taxon>
        <taxon>Volvocaceae</taxon>
        <taxon>Gonium</taxon>
    </lineage>
</organism>
<proteinExistence type="inferred from homology"/>
<dbReference type="InterPro" id="IPR013949">
    <property type="entry name" value="Utp6"/>
</dbReference>
<dbReference type="GO" id="GO:0030515">
    <property type="term" value="F:snoRNA binding"/>
    <property type="evidence" value="ECO:0007669"/>
    <property type="project" value="InterPro"/>
</dbReference>
<evidence type="ECO:0000256" key="6">
    <source>
        <dbReference type="SAM" id="MobiDB-lite"/>
    </source>
</evidence>
<evidence type="ECO:0000259" key="8">
    <source>
        <dbReference type="Pfam" id="PF24892"/>
    </source>
</evidence>
<evidence type="ECO:0000256" key="2">
    <source>
        <dbReference type="ARBA" id="ARBA00010734"/>
    </source>
</evidence>
<comment type="subcellular location">
    <subcellularLocation>
        <location evidence="1">Nucleus</location>
        <location evidence="1">Nucleolus</location>
    </subcellularLocation>
</comment>
<feature type="domain" description="U3 small nucleolar RNA-associated protein 6 homolog C-terminal" evidence="8">
    <location>
        <begin position="357"/>
        <end position="591"/>
    </location>
</feature>
<dbReference type="Gene3D" id="1.25.40.10">
    <property type="entry name" value="Tetratricopeptide repeat domain"/>
    <property type="match status" value="1"/>
</dbReference>
<dbReference type="GO" id="GO:0034388">
    <property type="term" value="C:Pwp2p-containing subcomplex of 90S preribosome"/>
    <property type="evidence" value="ECO:0007669"/>
    <property type="project" value="TreeGrafter"/>
</dbReference>
<protein>
    <recommendedName>
        <fullName evidence="11">UTP6 protein</fullName>
    </recommendedName>
</protein>
<reference evidence="10" key="1">
    <citation type="journal article" date="2016" name="Nat. Commun.">
        <title>The Gonium pectorale genome demonstrates co-option of cell cycle regulation during the evolution of multicellularity.</title>
        <authorList>
            <person name="Hanschen E.R."/>
            <person name="Marriage T.N."/>
            <person name="Ferris P.J."/>
            <person name="Hamaji T."/>
            <person name="Toyoda A."/>
            <person name="Fujiyama A."/>
            <person name="Neme R."/>
            <person name="Noguchi H."/>
            <person name="Minakuchi Y."/>
            <person name="Suzuki M."/>
            <person name="Kawai-Toyooka H."/>
            <person name="Smith D.R."/>
            <person name="Sparks H."/>
            <person name="Anderson J."/>
            <person name="Bakaric R."/>
            <person name="Luria V."/>
            <person name="Karger A."/>
            <person name="Kirschner M.W."/>
            <person name="Durand P.M."/>
            <person name="Michod R.E."/>
            <person name="Nozaki H."/>
            <person name="Olson B.J."/>
        </authorList>
    </citation>
    <scope>NUCLEOTIDE SEQUENCE [LARGE SCALE GENOMIC DNA]</scope>
    <source>
        <strain evidence="10">NIES-2863</strain>
    </source>
</reference>
<dbReference type="PANTHER" id="PTHR23271:SF1">
    <property type="entry name" value="U3 SMALL NUCLEOLAR RNA-ASSOCIATED PROTEIN 6 HOMOLOG"/>
    <property type="match status" value="1"/>
</dbReference>
<feature type="domain" description="U3 small nucleolar RNA-associated protein 6 N-terminal" evidence="7">
    <location>
        <begin position="9"/>
        <end position="90"/>
    </location>
</feature>
<dbReference type="SMART" id="SM00386">
    <property type="entry name" value="HAT"/>
    <property type="match status" value="7"/>
</dbReference>
<keyword evidence="3" id="KW-0698">rRNA processing</keyword>
<dbReference type="InterPro" id="IPR055347">
    <property type="entry name" value="UTP6_N"/>
</dbReference>
<accession>A0A150GB71</accession>
<evidence type="ECO:0000313" key="10">
    <source>
        <dbReference type="Proteomes" id="UP000075714"/>
    </source>
</evidence>
<dbReference type="InterPro" id="IPR003107">
    <property type="entry name" value="HAT"/>
</dbReference>
<dbReference type="Pfam" id="PF08640">
    <property type="entry name" value="U3_assoc_6"/>
    <property type="match status" value="1"/>
</dbReference>
<dbReference type="OrthoDB" id="28112at2759"/>
<dbReference type="SUPFAM" id="SSF48452">
    <property type="entry name" value="TPR-like"/>
    <property type="match status" value="1"/>
</dbReference>
<dbReference type="GO" id="GO:0000462">
    <property type="term" value="P:maturation of SSU-rRNA from tricistronic rRNA transcript (SSU-rRNA, 5.8S rRNA, LSU-rRNA)"/>
    <property type="evidence" value="ECO:0007669"/>
    <property type="project" value="InterPro"/>
</dbReference>
<dbReference type="Proteomes" id="UP000075714">
    <property type="component" value="Unassembled WGS sequence"/>
</dbReference>
<feature type="region of interest" description="Disordered" evidence="6">
    <location>
        <begin position="322"/>
        <end position="349"/>
    </location>
</feature>
<dbReference type="PANTHER" id="PTHR23271">
    <property type="entry name" value="HEPATOCELLULAR CARCINOMA-ASSOCIATED ANTIGEN 66"/>
    <property type="match status" value="1"/>
</dbReference>
<sequence>MADTVQYLMEQMVPELEDLEKKGYFTRAEIKKLAQKRQNFEYLLKRRTALKEDFYRYIDFESKLEELRKHRKTKLGIKGKKGLAEMGIVRRIHFIYERAGRKFRSDISLWMRWIEDCKRYKSTKQLSKVITKALQRHATVSELWIEAARWEFDTNNDISAARSLMQQGIRMCKADETIWVEYYKLELLYALKLRVRRLVLGLDDPAASAGREQGEASRSAAAARAVMEGGVARIVYKNAVAALPGRLAFRARFLRVLRGFDYGFVQGLMDQVYHSIRQDFDKVEEAWDLLARRHLESPGHRPAGGEAGGPAEATDAMEAEAAEKQLTQHAEASGRQAQPDESADSEAEAWDADAHARVCAVYEEALIGVPSARMHSLYTAYLCGVLDRLMASGEGALQSAVAVAAQLFGLLQRVHAGGGSTPETYITWAEWAEKVQQPKMALKAARKGCERFPADVSMWRRRLALEIASNAASSGGASGRQEPPADLLATFTAALQATQPDQAAEVWLMAVEAVPVASREWGRLAEMLVTACAKVAKKVPSGGLGGVAAAMVSKARTALGVEGARQLYSKLLAVPAPGGDLFRCAIHVEREELGLPATEASSSAAAAQPSKAAAKRVTDLYDKAVSVYGATEVDLWVQYARWMVLCGKASGPIYWRATKELADPDAFVAQFREGL</sequence>
<dbReference type="InterPro" id="IPR011990">
    <property type="entry name" value="TPR-like_helical_dom_sf"/>
</dbReference>
<comment type="caution">
    <text evidence="9">The sequence shown here is derived from an EMBL/GenBank/DDBJ whole genome shotgun (WGS) entry which is preliminary data.</text>
</comment>
<evidence type="ECO:0000256" key="3">
    <source>
        <dbReference type="ARBA" id="ARBA00022552"/>
    </source>
</evidence>
<evidence type="ECO:0000256" key="4">
    <source>
        <dbReference type="ARBA" id="ARBA00022737"/>
    </source>
</evidence>
<dbReference type="InterPro" id="IPR056907">
    <property type="entry name" value="UTP6_C"/>
</dbReference>
<dbReference type="EMBL" id="LSYV01000039">
    <property type="protein sequence ID" value="KXZ47086.1"/>
    <property type="molecule type" value="Genomic_DNA"/>
</dbReference>
<dbReference type="GO" id="GO:0032040">
    <property type="term" value="C:small-subunit processome"/>
    <property type="evidence" value="ECO:0007669"/>
    <property type="project" value="TreeGrafter"/>
</dbReference>
<evidence type="ECO:0008006" key="11">
    <source>
        <dbReference type="Google" id="ProtNLM"/>
    </source>
</evidence>
<dbReference type="AlphaFoldDB" id="A0A150GB71"/>